<dbReference type="GO" id="GO:0005737">
    <property type="term" value="C:cytoplasm"/>
    <property type="evidence" value="ECO:0007669"/>
    <property type="project" value="UniProtKB-ARBA"/>
</dbReference>
<dbReference type="GO" id="GO:0003735">
    <property type="term" value="F:structural constituent of ribosome"/>
    <property type="evidence" value="ECO:0007669"/>
    <property type="project" value="TreeGrafter"/>
</dbReference>
<dbReference type="SUPFAM" id="SSF50249">
    <property type="entry name" value="Nucleic acid-binding proteins"/>
    <property type="match status" value="1"/>
</dbReference>
<dbReference type="AlphaFoldDB" id="A0A3R9YBX8"/>
<evidence type="ECO:0000313" key="2">
    <source>
        <dbReference type="EMBL" id="RST88799.1"/>
    </source>
</evidence>
<gene>
    <name evidence="2" type="ORF">C7P63_08225</name>
</gene>
<comment type="caution">
    <text evidence="2">The sequence shown here is derived from an EMBL/GenBank/DDBJ whole genome shotgun (WGS) entry which is preliminary data.</text>
</comment>
<sequence>MVYKIGMILEGQITGIQPYGAFVSLKDQQQGLIHISEIFHGYIKDINEVLSVGDKVTVKVIDIDEYTKKISLSLRAMQENQILPGRKKKIYFTNRKKKIGFETLEKAMPKWIEESIEYLQM</sequence>
<dbReference type="OrthoDB" id="9810507at2"/>
<dbReference type="Pfam" id="PF00575">
    <property type="entry name" value="S1"/>
    <property type="match status" value="1"/>
</dbReference>
<accession>A0A3R9YBX8</accession>
<name>A0A3R9YBX8_9ENTE</name>
<feature type="domain" description="S1 motif" evidence="1">
    <location>
        <begin position="6"/>
        <end position="75"/>
    </location>
</feature>
<evidence type="ECO:0000313" key="3">
    <source>
        <dbReference type="Proteomes" id="UP000277864"/>
    </source>
</evidence>
<evidence type="ECO:0000259" key="1">
    <source>
        <dbReference type="PROSITE" id="PS50126"/>
    </source>
</evidence>
<reference evidence="2 3" key="1">
    <citation type="submission" date="2018-03" db="EMBL/GenBank/DDBJ databases">
        <authorList>
            <person name="Gulvik C.A."/>
        </authorList>
    </citation>
    <scope>NUCLEOTIDE SEQUENCE [LARGE SCALE GENOMIC DNA]</scope>
    <source>
        <strain evidence="2 3">JCM 31581</strain>
    </source>
</reference>
<dbReference type="InterPro" id="IPR012340">
    <property type="entry name" value="NA-bd_OB-fold"/>
</dbReference>
<dbReference type="NCBIfam" id="NF040579">
    <property type="entry name" value="S1_dom_CvfD"/>
    <property type="match status" value="1"/>
</dbReference>
<organism evidence="2 3">
    <name type="scientific">Vagococcus humatus</name>
    <dbReference type="NCBI Taxonomy" id="1889241"/>
    <lineage>
        <taxon>Bacteria</taxon>
        <taxon>Bacillati</taxon>
        <taxon>Bacillota</taxon>
        <taxon>Bacilli</taxon>
        <taxon>Lactobacillales</taxon>
        <taxon>Enterococcaceae</taxon>
        <taxon>Vagococcus</taxon>
    </lineage>
</organism>
<dbReference type="GO" id="GO:0003729">
    <property type="term" value="F:mRNA binding"/>
    <property type="evidence" value="ECO:0007669"/>
    <property type="project" value="TreeGrafter"/>
</dbReference>
<dbReference type="Gene3D" id="2.40.50.140">
    <property type="entry name" value="Nucleic acid-binding proteins"/>
    <property type="match status" value="1"/>
</dbReference>
<dbReference type="EMBL" id="PXZH01000005">
    <property type="protein sequence ID" value="RST88799.1"/>
    <property type="molecule type" value="Genomic_DNA"/>
</dbReference>
<dbReference type="FunFam" id="2.40.50.140:FF:000051">
    <property type="entry name" value="RNA-binding transcriptional accessory protein"/>
    <property type="match status" value="1"/>
</dbReference>
<dbReference type="PROSITE" id="PS50126">
    <property type="entry name" value="S1"/>
    <property type="match status" value="1"/>
</dbReference>
<protein>
    <submittedName>
        <fullName evidence="2">RNA-binding protein</fullName>
    </submittedName>
</protein>
<dbReference type="RefSeq" id="WP_125943677.1">
    <property type="nucleotide sequence ID" value="NZ_PXZH01000005.1"/>
</dbReference>
<keyword evidence="3" id="KW-1185">Reference proteome</keyword>
<dbReference type="PANTHER" id="PTHR10724">
    <property type="entry name" value="30S RIBOSOMAL PROTEIN S1"/>
    <property type="match status" value="1"/>
</dbReference>
<dbReference type="GO" id="GO:0006412">
    <property type="term" value="P:translation"/>
    <property type="evidence" value="ECO:0007669"/>
    <property type="project" value="TreeGrafter"/>
</dbReference>
<dbReference type="InterPro" id="IPR003029">
    <property type="entry name" value="S1_domain"/>
</dbReference>
<proteinExistence type="predicted"/>
<dbReference type="InterPro" id="IPR050437">
    <property type="entry name" value="Ribos_protein_bS1-like"/>
</dbReference>
<dbReference type="SMART" id="SM00316">
    <property type="entry name" value="S1"/>
    <property type="match status" value="1"/>
</dbReference>
<dbReference type="Proteomes" id="UP000277864">
    <property type="component" value="Unassembled WGS sequence"/>
</dbReference>